<dbReference type="RefSeq" id="WP_181799817.1">
    <property type="nucleotide sequence ID" value="NZ_QNRF01000004.1"/>
</dbReference>
<evidence type="ECO:0000313" key="1">
    <source>
        <dbReference type="EMBL" id="RBO83415.1"/>
    </source>
</evidence>
<gene>
    <name evidence="1" type="ORF">DFP76_104233</name>
</gene>
<organism evidence="1 2">
    <name type="scientific">Marinomonas aquiplantarum</name>
    <dbReference type="NCBI Taxonomy" id="491951"/>
    <lineage>
        <taxon>Bacteria</taxon>
        <taxon>Pseudomonadati</taxon>
        <taxon>Pseudomonadota</taxon>
        <taxon>Gammaproteobacteria</taxon>
        <taxon>Oceanospirillales</taxon>
        <taxon>Oceanospirillaceae</taxon>
        <taxon>Marinomonas</taxon>
    </lineage>
</organism>
<evidence type="ECO:0000313" key="2">
    <source>
        <dbReference type="Proteomes" id="UP000252086"/>
    </source>
</evidence>
<name>A0A366D0J4_9GAMM</name>
<dbReference type="AlphaFoldDB" id="A0A366D0J4"/>
<proteinExistence type="predicted"/>
<comment type="caution">
    <text evidence="1">The sequence shown here is derived from an EMBL/GenBank/DDBJ whole genome shotgun (WGS) entry which is preliminary data.</text>
</comment>
<sequence>MEHFILLLHDLKQVTLEDIAALPEEAQHVIAEHLEQLQDDLDKALPKVA</sequence>
<dbReference type="EMBL" id="QNRF01000004">
    <property type="protein sequence ID" value="RBO83415.1"/>
    <property type="molecule type" value="Genomic_DNA"/>
</dbReference>
<reference evidence="1 2" key="1">
    <citation type="submission" date="2018-06" db="EMBL/GenBank/DDBJ databases">
        <title>Genomic Encyclopedia of Type Strains, Phase III (KMG-III): the genomes of soil and plant-associated and newly described type strains.</title>
        <authorList>
            <person name="Whitman W."/>
        </authorList>
    </citation>
    <scope>NUCLEOTIDE SEQUENCE [LARGE SCALE GENOMIC DNA]</scope>
    <source>
        <strain evidence="1 2">CECT 7732</strain>
    </source>
</reference>
<protein>
    <submittedName>
        <fullName evidence="1">Uncharacterized protein</fullName>
    </submittedName>
</protein>
<accession>A0A366D0J4</accession>
<dbReference type="Proteomes" id="UP000252086">
    <property type="component" value="Unassembled WGS sequence"/>
</dbReference>
<keyword evidence="2" id="KW-1185">Reference proteome</keyword>